<evidence type="ECO:0000313" key="2">
    <source>
        <dbReference type="EMBL" id="ETE61057.1"/>
    </source>
</evidence>
<feature type="non-terminal residue" evidence="2">
    <location>
        <position position="103"/>
    </location>
</feature>
<dbReference type="AlphaFoldDB" id="V8NHN7"/>
<accession>V8NHN7</accession>
<feature type="region of interest" description="Disordered" evidence="1">
    <location>
        <begin position="72"/>
        <end position="103"/>
    </location>
</feature>
<evidence type="ECO:0000256" key="1">
    <source>
        <dbReference type="SAM" id="MobiDB-lite"/>
    </source>
</evidence>
<feature type="non-terminal residue" evidence="2">
    <location>
        <position position="1"/>
    </location>
</feature>
<reference evidence="2 3" key="1">
    <citation type="journal article" date="2013" name="Proc. Natl. Acad. Sci. U.S.A.">
        <title>The king cobra genome reveals dynamic gene evolution and adaptation in the snake venom system.</title>
        <authorList>
            <person name="Vonk F.J."/>
            <person name="Casewell N.R."/>
            <person name="Henkel C.V."/>
            <person name="Heimberg A.M."/>
            <person name="Jansen H.J."/>
            <person name="McCleary R.J."/>
            <person name="Kerkkamp H.M."/>
            <person name="Vos R.A."/>
            <person name="Guerreiro I."/>
            <person name="Calvete J.J."/>
            <person name="Wuster W."/>
            <person name="Woods A.E."/>
            <person name="Logan J.M."/>
            <person name="Harrison R.A."/>
            <person name="Castoe T.A."/>
            <person name="de Koning A.P."/>
            <person name="Pollock D.D."/>
            <person name="Yandell M."/>
            <person name="Calderon D."/>
            <person name="Renjifo C."/>
            <person name="Currier R.B."/>
            <person name="Salgado D."/>
            <person name="Pla D."/>
            <person name="Sanz L."/>
            <person name="Hyder A.S."/>
            <person name="Ribeiro J.M."/>
            <person name="Arntzen J.W."/>
            <person name="van den Thillart G.E."/>
            <person name="Boetzer M."/>
            <person name="Pirovano W."/>
            <person name="Dirks R.P."/>
            <person name="Spaink H.P."/>
            <person name="Duboule D."/>
            <person name="McGlinn E."/>
            <person name="Kini R.M."/>
            <person name="Richardson M.K."/>
        </authorList>
    </citation>
    <scope>NUCLEOTIDE SEQUENCE</scope>
    <source>
        <tissue evidence="2">Blood</tissue>
    </source>
</reference>
<gene>
    <name evidence="2" type="primary">SHE</name>
    <name evidence="2" type="ORF">L345_13183</name>
</gene>
<comment type="caution">
    <text evidence="2">The sequence shown here is derived from an EMBL/GenBank/DDBJ whole genome shotgun (WGS) entry which is preliminary data.</text>
</comment>
<dbReference type="Proteomes" id="UP000018936">
    <property type="component" value="Unassembled WGS sequence"/>
</dbReference>
<protein>
    <submittedName>
        <fullName evidence="2">SH2 domain-containing adapter protein E</fullName>
    </submittedName>
</protein>
<keyword evidence="3" id="KW-1185">Reference proteome</keyword>
<organism evidence="2 3">
    <name type="scientific">Ophiophagus hannah</name>
    <name type="common">King cobra</name>
    <name type="synonym">Naja hannah</name>
    <dbReference type="NCBI Taxonomy" id="8665"/>
    <lineage>
        <taxon>Eukaryota</taxon>
        <taxon>Metazoa</taxon>
        <taxon>Chordata</taxon>
        <taxon>Craniata</taxon>
        <taxon>Vertebrata</taxon>
        <taxon>Euteleostomi</taxon>
        <taxon>Lepidosauria</taxon>
        <taxon>Squamata</taxon>
        <taxon>Bifurcata</taxon>
        <taxon>Unidentata</taxon>
        <taxon>Episquamata</taxon>
        <taxon>Toxicofera</taxon>
        <taxon>Serpentes</taxon>
        <taxon>Colubroidea</taxon>
        <taxon>Elapidae</taxon>
        <taxon>Elapinae</taxon>
        <taxon>Ophiophagus</taxon>
    </lineage>
</organism>
<name>V8NHN7_OPHHA</name>
<dbReference type="EMBL" id="AZIM01004194">
    <property type="protein sequence ID" value="ETE61057.1"/>
    <property type="molecule type" value="Genomic_DNA"/>
</dbReference>
<evidence type="ECO:0000313" key="3">
    <source>
        <dbReference type="Proteomes" id="UP000018936"/>
    </source>
</evidence>
<proteinExistence type="predicted"/>
<feature type="region of interest" description="Disordered" evidence="1">
    <location>
        <begin position="1"/>
        <end position="24"/>
    </location>
</feature>
<dbReference type="OrthoDB" id="5914531at2759"/>
<sequence>MGVKVPASKPLQLYDTPYEPAETGSQFEIRLPSSDERPPAEYEQPWEWKKEQIVKVLSVQFEGSEKLVTAAETPAQAQPCPKNWPSKMVKSPTGIEPGMDGER</sequence>